<organism evidence="1 2">
    <name type="scientific">Cudoniella acicularis</name>
    <dbReference type="NCBI Taxonomy" id="354080"/>
    <lineage>
        <taxon>Eukaryota</taxon>
        <taxon>Fungi</taxon>
        <taxon>Dikarya</taxon>
        <taxon>Ascomycota</taxon>
        <taxon>Pezizomycotina</taxon>
        <taxon>Leotiomycetes</taxon>
        <taxon>Helotiales</taxon>
        <taxon>Tricladiaceae</taxon>
        <taxon>Cudoniella</taxon>
    </lineage>
</organism>
<evidence type="ECO:0000313" key="1">
    <source>
        <dbReference type="EMBL" id="KAF4628228.1"/>
    </source>
</evidence>
<reference evidence="1 2" key="1">
    <citation type="submission" date="2020-03" db="EMBL/GenBank/DDBJ databases">
        <title>Draft Genome Sequence of Cudoniella acicularis.</title>
        <authorList>
            <person name="Buettner E."/>
            <person name="Kellner H."/>
        </authorList>
    </citation>
    <scope>NUCLEOTIDE SEQUENCE [LARGE SCALE GENOMIC DNA]</scope>
    <source>
        <strain evidence="1 2">DSM 108380</strain>
    </source>
</reference>
<comment type="caution">
    <text evidence="1">The sequence shown here is derived from an EMBL/GenBank/DDBJ whole genome shotgun (WGS) entry which is preliminary data.</text>
</comment>
<evidence type="ECO:0000313" key="2">
    <source>
        <dbReference type="Proteomes" id="UP000566819"/>
    </source>
</evidence>
<accession>A0A8H4VZ76</accession>
<sequence>MDHLTLDCHSFTSEELLNAAWPQHGWQELAAWHSGLVLLYNGDINPTVLKIFYINLNQSSLRQGSEMEIPNDFSCFKITAMSIDRYQIYIAFDSTPRKVLVWKRNENALITRLAVPAESGRPELTEITDIVIRKGRIAAVTSLGHIAIWNQELLGDASNNNADILPDWISTKVDSLNLGLEAMIQQILMSQNCERIVVLDPL</sequence>
<dbReference type="EMBL" id="JAAMPI010000842">
    <property type="protein sequence ID" value="KAF4628228.1"/>
    <property type="molecule type" value="Genomic_DNA"/>
</dbReference>
<gene>
    <name evidence="1" type="ORF">G7Y89_g9925</name>
</gene>
<protein>
    <submittedName>
        <fullName evidence="1">Uncharacterized protein</fullName>
    </submittedName>
</protein>
<dbReference type="OrthoDB" id="3441802at2759"/>
<dbReference type="AlphaFoldDB" id="A0A8H4VZ76"/>
<name>A0A8H4VZ76_9HELO</name>
<proteinExistence type="predicted"/>
<dbReference type="Proteomes" id="UP000566819">
    <property type="component" value="Unassembled WGS sequence"/>
</dbReference>
<keyword evidence="2" id="KW-1185">Reference proteome</keyword>